<dbReference type="SUPFAM" id="SSF53850">
    <property type="entry name" value="Periplasmic binding protein-like II"/>
    <property type="match status" value="1"/>
</dbReference>
<evidence type="ECO:0000259" key="2">
    <source>
        <dbReference type="Pfam" id="PF00497"/>
    </source>
</evidence>
<feature type="region of interest" description="Disordered" evidence="1">
    <location>
        <begin position="34"/>
        <end position="108"/>
    </location>
</feature>
<name>A0A7X6R0T0_9CELL</name>
<comment type="caution">
    <text evidence="3">The sequence shown here is derived from an EMBL/GenBank/DDBJ whole genome shotgun (WGS) entry which is preliminary data.</text>
</comment>
<dbReference type="Gene3D" id="3.40.190.10">
    <property type="entry name" value="Periplasmic binding protein-like II"/>
    <property type="match status" value="2"/>
</dbReference>
<reference evidence="3 4" key="1">
    <citation type="submission" date="2020-04" db="EMBL/GenBank/DDBJ databases">
        <title>MicrobeNet Type strains.</title>
        <authorList>
            <person name="Nicholson A.C."/>
        </authorList>
    </citation>
    <scope>NUCLEOTIDE SEQUENCE [LARGE SCALE GENOMIC DNA]</scope>
    <source>
        <strain evidence="3 4">ATCC BAA-788</strain>
    </source>
</reference>
<dbReference type="InterPro" id="IPR001638">
    <property type="entry name" value="Solute-binding_3/MltF_N"/>
</dbReference>
<keyword evidence="4" id="KW-1185">Reference proteome</keyword>
<feature type="compositionally biased region" description="Basic residues" evidence="1">
    <location>
        <begin position="40"/>
        <end position="50"/>
    </location>
</feature>
<accession>A0A7X6R0T0</accession>
<feature type="compositionally biased region" description="Low complexity" evidence="1">
    <location>
        <begin position="92"/>
        <end position="108"/>
    </location>
</feature>
<sequence length="108" mass="11678">DFAINQVSISPERAENLDFSSSYYDTAQAVVTVEGSPAAGRRRARPRPVLRRPGPPAAPRGARCGVAQCPPWARTGAPRSRVARRTRCPAYSPTRPRAPAGRSGRPTR</sequence>
<dbReference type="Proteomes" id="UP000581206">
    <property type="component" value="Unassembled WGS sequence"/>
</dbReference>
<dbReference type="EMBL" id="JAAXOX010000016">
    <property type="protein sequence ID" value="NKY24461.1"/>
    <property type="molecule type" value="Genomic_DNA"/>
</dbReference>
<proteinExistence type="predicted"/>
<dbReference type="AlphaFoldDB" id="A0A7X6R0T0"/>
<evidence type="ECO:0000256" key="1">
    <source>
        <dbReference type="SAM" id="MobiDB-lite"/>
    </source>
</evidence>
<organism evidence="3 4">
    <name type="scientific">Cellulomonas denverensis</name>
    <dbReference type="NCBI Taxonomy" id="264297"/>
    <lineage>
        <taxon>Bacteria</taxon>
        <taxon>Bacillati</taxon>
        <taxon>Actinomycetota</taxon>
        <taxon>Actinomycetes</taxon>
        <taxon>Micrococcales</taxon>
        <taxon>Cellulomonadaceae</taxon>
        <taxon>Cellulomonas</taxon>
    </lineage>
</organism>
<evidence type="ECO:0000313" key="3">
    <source>
        <dbReference type="EMBL" id="NKY24461.1"/>
    </source>
</evidence>
<evidence type="ECO:0000313" key="4">
    <source>
        <dbReference type="Proteomes" id="UP000581206"/>
    </source>
</evidence>
<protein>
    <submittedName>
        <fullName evidence="3">Transporter substrate-binding domain-containing protein</fullName>
    </submittedName>
</protein>
<feature type="domain" description="Solute-binding protein family 3/N-terminal" evidence="2">
    <location>
        <begin position="1"/>
        <end position="38"/>
    </location>
</feature>
<feature type="non-terminal residue" evidence="3">
    <location>
        <position position="1"/>
    </location>
</feature>
<gene>
    <name evidence="3" type="ORF">HGA03_17510</name>
</gene>
<dbReference type="Pfam" id="PF00497">
    <property type="entry name" value="SBP_bac_3"/>
    <property type="match status" value="1"/>
</dbReference>